<evidence type="ECO:0000313" key="1">
    <source>
        <dbReference type="EMBL" id="KOC66487.1"/>
    </source>
</evidence>
<dbReference type="OrthoDB" id="120976at2759"/>
<accession>A0A0L7R6G9</accession>
<dbReference type="InterPro" id="IPR053040">
    <property type="entry name" value="LRR-containing_protein_71"/>
</dbReference>
<proteinExistence type="predicted"/>
<protein>
    <submittedName>
        <fullName evidence="1">Leucine-rich repeat-containing protein 71</fullName>
    </submittedName>
</protein>
<dbReference type="SMART" id="SM00368">
    <property type="entry name" value="LRR_RI"/>
    <property type="match status" value="4"/>
</dbReference>
<dbReference type="InterPro" id="IPR032675">
    <property type="entry name" value="LRR_dom_sf"/>
</dbReference>
<dbReference type="Pfam" id="PF13516">
    <property type="entry name" value="LRR_6"/>
    <property type="match status" value="4"/>
</dbReference>
<evidence type="ECO:0000313" key="2">
    <source>
        <dbReference type="Proteomes" id="UP000053825"/>
    </source>
</evidence>
<reference evidence="1 2" key="1">
    <citation type="submission" date="2015-07" db="EMBL/GenBank/DDBJ databases">
        <title>The genome of Habropoda laboriosa.</title>
        <authorList>
            <person name="Pan H."/>
            <person name="Kapheim K."/>
        </authorList>
    </citation>
    <scope>NUCLEOTIDE SEQUENCE [LARGE SCALE GENOMIC DNA]</scope>
    <source>
        <strain evidence="1">0110345459</strain>
    </source>
</reference>
<dbReference type="Proteomes" id="UP000053825">
    <property type="component" value="Unassembled WGS sequence"/>
</dbReference>
<gene>
    <name evidence="1" type="ORF">WH47_08880</name>
</gene>
<dbReference type="PANTHER" id="PTHR46984">
    <property type="entry name" value="LEUCINE-RICH REPEAT-CONTAINING PROTEIN 71"/>
    <property type="match status" value="1"/>
</dbReference>
<sequence length="148" mass="16846">MQMYNTVTILKLSDCKINAYGVMQIAEMTKNIGCLEELNLDMNPNAQENYHLLCTPAGSLQYLSLRLCNITDEGVEKIAKELRYQDPPNNPKLIILNLAHNHVTKDGAFHVARMLRTNRRSLRCLVLLGNRICDEGASLILQELRMYP</sequence>
<dbReference type="PANTHER" id="PTHR46984:SF1">
    <property type="entry name" value="LEUCINE-RICH REPEAT-CONTAINING PROTEIN 71"/>
    <property type="match status" value="1"/>
</dbReference>
<dbReference type="Gene3D" id="3.80.10.10">
    <property type="entry name" value="Ribonuclease Inhibitor"/>
    <property type="match status" value="1"/>
</dbReference>
<organism evidence="1 2">
    <name type="scientific">Habropoda laboriosa</name>
    <dbReference type="NCBI Taxonomy" id="597456"/>
    <lineage>
        <taxon>Eukaryota</taxon>
        <taxon>Metazoa</taxon>
        <taxon>Ecdysozoa</taxon>
        <taxon>Arthropoda</taxon>
        <taxon>Hexapoda</taxon>
        <taxon>Insecta</taxon>
        <taxon>Pterygota</taxon>
        <taxon>Neoptera</taxon>
        <taxon>Endopterygota</taxon>
        <taxon>Hymenoptera</taxon>
        <taxon>Apocrita</taxon>
        <taxon>Aculeata</taxon>
        <taxon>Apoidea</taxon>
        <taxon>Anthophila</taxon>
        <taxon>Apidae</taxon>
        <taxon>Habropoda</taxon>
    </lineage>
</organism>
<dbReference type="STRING" id="597456.A0A0L7R6G9"/>
<dbReference type="InterPro" id="IPR001611">
    <property type="entry name" value="Leu-rich_rpt"/>
</dbReference>
<dbReference type="SUPFAM" id="SSF52047">
    <property type="entry name" value="RNI-like"/>
    <property type="match status" value="1"/>
</dbReference>
<name>A0A0L7R6G9_9HYME</name>
<keyword evidence="2" id="KW-1185">Reference proteome</keyword>
<dbReference type="EMBL" id="KQ414646">
    <property type="protein sequence ID" value="KOC66487.1"/>
    <property type="molecule type" value="Genomic_DNA"/>
</dbReference>
<dbReference type="AlphaFoldDB" id="A0A0L7R6G9"/>